<evidence type="ECO:0000256" key="8">
    <source>
        <dbReference type="ARBA" id="ARBA00061188"/>
    </source>
</evidence>
<keyword evidence="6 9" id="KW-0057">Aromatic amino acid biosynthesis</keyword>
<evidence type="ECO:0000256" key="5">
    <source>
        <dbReference type="ARBA" id="ARBA00022822"/>
    </source>
</evidence>
<dbReference type="InterPro" id="IPR017459">
    <property type="entry name" value="Glycosyl_Trfase_fam3_N_dom"/>
</dbReference>
<comment type="similarity">
    <text evidence="8">In the C-terminal section; belongs to the anthranilate phosphoribosyltransferase family.</text>
</comment>
<feature type="binding site" evidence="9">
    <location>
        <position position="85"/>
    </location>
    <ligand>
        <name>anthranilate</name>
        <dbReference type="ChEBI" id="CHEBI:16567"/>
        <label>1</label>
    </ligand>
</feature>
<feature type="binding site" evidence="9">
    <location>
        <position position="230"/>
    </location>
    <ligand>
        <name>Mg(2+)</name>
        <dbReference type="ChEBI" id="CHEBI:18420"/>
        <label>1</label>
    </ligand>
</feature>
<evidence type="ECO:0000256" key="9">
    <source>
        <dbReference type="HAMAP-Rule" id="MF_00211"/>
    </source>
</evidence>
<reference evidence="13" key="1">
    <citation type="submission" date="2016-10" db="EMBL/GenBank/DDBJ databases">
        <authorList>
            <person name="Varghese N."/>
            <person name="Submissions S."/>
        </authorList>
    </citation>
    <scope>NUCLEOTIDE SEQUENCE [LARGE SCALE GENOMIC DNA]</scope>
    <source>
        <strain evidence="13">ATCC 35263</strain>
    </source>
</reference>
<dbReference type="UniPathway" id="UPA00035">
    <property type="reaction ID" value="UER00041"/>
</dbReference>
<dbReference type="AlphaFoldDB" id="A0A1H6FT15"/>
<dbReference type="OrthoDB" id="9806430at2"/>
<keyword evidence="4 9" id="KW-0808">Transferase</keyword>
<gene>
    <name evidence="9" type="primary">trpD</name>
    <name evidence="12" type="ORF">SAMN02745716_1445</name>
</gene>
<dbReference type="STRING" id="29539.SAMN02745716_1445"/>
<feature type="binding site" evidence="9">
    <location>
        <position position="229"/>
    </location>
    <ligand>
        <name>Mg(2+)</name>
        <dbReference type="ChEBI" id="CHEBI:18420"/>
        <label>2</label>
    </ligand>
</feature>
<dbReference type="EC" id="2.4.2.18" evidence="9"/>
<dbReference type="GO" id="GO:0004048">
    <property type="term" value="F:anthranilate phosphoribosyltransferase activity"/>
    <property type="evidence" value="ECO:0007669"/>
    <property type="project" value="UniProtKB-UniRule"/>
</dbReference>
<evidence type="ECO:0000313" key="13">
    <source>
        <dbReference type="Proteomes" id="UP000222056"/>
    </source>
</evidence>
<feature type="binding site" evidence="9">
    <location>
        <begin position="94"/>
        <end position="97"/>
    </location>
    <ligand>
        <name>5-phospho-alpha-D-ribose 1-diphosphate</name>
        <dbReference type="ChEBI" id="CHEBI:58017"/>
    </ligand>
</feature>
<feature type="binding site" evidence="9">
    <location>
        <position position="85"/>
    </location>
    <ligand>
        <name>5-phospho-alpha-D-ribose 1-diphosphate</name>
        <dbReference type="ChEBI" id="CHEBI:58017"/>
    </ligand>
</feature>
<evidence type="ECO:0000256" key="6">
    <source>
        <dbReference type="ARBA" id="ARBA00023141"/>
    </source>
</evidence>
<feature type="domain" description="Glycosyl transferase family 3 N-terminal" evidence="11">
    <location>
        <begin position="8"/>
        <end position="69"/>
    </location>
</feature>
<dbReference type="InterPro" id="IPR036320">
    <property type="entry name" value="Glycosyl_Trfase_fam3_N_dom_sf"/>
</dbReference>
<evidence type="ECO:0000256" key="4">
    <source>
        <dbReference type="ARBA" id="ARBA00022679"/>
    </source>
</evidence>
<feature type="binding site" evidence="9">
    <location>
        <position position="92"/>
    </location>
    <ligand>
        <name>5-phospho-alpha-D-ribose 1-diphosphate</name>
        <dbReference type="ChEBI" id="CHEBI:58017"/>
    </ligand>
</feature>
<dbReference type="FunFam" id="3.40.1030.10:FF:000002">
    <property type="entry name" value="Anthranilate phosphoribosyltransferase"/>
    <property type="match status" value="1"/>
</dbReference>
<dbReference type="Gene3D" id="1.20.970.10">
    <property type="entry name" value="Transferase, Pyrimidine Nucleoside Phosphorylase, Chain C"/>
    <property type="match status" value="1"/>
</dbReference>
<feature type="binding site" evidence="9">
    <location>
        <position position="96"/>
    </location>
    <ligand>
        <name>Mg(2+)</name>
        <dbReference type="ChEBI" id="CHEBI:18420"/>
        <label>1</label>
    </ligand>
</feature>
<comment type="subunit">
    <text evidence="9">Homodimer.</text>
</comment>
<evidence type="ECO:0000256" key="1">
    <source>
        <dbReference type="ARBA" id="ARBA00004907"/>
    </source>
</evidence>
<keyword evidence="3 9" id="KW-0328">Glycosyltransferase</keyword>
<evidence type="ECO:0000256" key="2">
    <source>
        <dbReference type="ARBA" id="ARBA00022605"/>
    </source>
</evidence>
<dbReference type="Pfam" id="PF02885">
    <property type="entry name" value="Glycos_trans_3N"/>
    <property type="match status" value="1"/>
</dbReference>
<feature type="binding site" evidence="9">
    <location>
        <position position="124"/>
    </location>
    <ligand>
        <name>5-phospho-alpha-D-ribose 1-diphosphate</name>
        <dbReference type="ChEBI" id="CHEBI:58017"/>
    </ligand>
</feature>
<accession>A0A1H6FT15</accession>
<keyword evidence="2 9" id="KW-0028">Amino-acid biosynthesis</keyword>
<comment type="caution">
    <text evidence="9">Lacks conserved residue(s) required for the propagation of feature annotation.</text>
</comment>
<evidence type="ECO:0000313" key="12">
    <source>
        <dbReference type="EMBL" id="SEH13996.1"/>
    </source>
</evidence>
<sequence>MPNQLLTEVIDRLARREDLGPDEARAALGEIMAGRASEAQTAAFLIALRTKGETAQEIVGLARAMRELATTVELPEHLRAVDTAGTGGGRPTFNVSTTAALIAASAGVPVAKHGNRSATGRSGSADVLEALGARIDLRPEVVARSITELGFGFMFAPLHHAAMRHVVPVRKELAVRTIFNFLGPLTNPAGVRRQVIGVSDPAFLAPLAEALLELGADHCLVVSSDDGLDEFSAAAATTVLEVRDGAVRQLRVEPSDFGVEPIAGDQVRAGDPQENAAIARAVLAGESCPERTVALVNAAAALYVGGLVEDWREGVEVAARAIDEGAAAELLRNWVALTKANEPAAAR</sequence>
<dbReference type="Gene3D" id="3.40.1030.10">
    <property type="entry name" value="Nucleoside phosphorylase/phosphoribosyltransferase catalytic domain"/>
    <property type="match status" value="1"/>
</dbReference>
<dbReference type="GO" id="GO:0005829">
    <property type="term" value="C:cytosol"/>
    <property type="evidence" value="ECO:0007669"/>
    <property type="project" value="TreeGrafter"/>
</dbReference>
<protein>
    <recommendedName>
        <fullName evidence="9">Anthranilate phosphoribosyltransferase</fullName>
        <ecNumber evidence="9">2.4.2.18</ecNumber>
    </recommendedName>
</protein>
<comment type="pathway">
    <text evidence="1 9">Amino-acid biosynthesis; L-tryptophan biosynthesis; L-tryptophan from chorismate: step 2/5.</text>
</comment>
<organism evidence="12 13">
    <name type="scientific">Thermoleophilum album</name>
    <dbReference type="NCBI Taxonomy" id="29539"/>
    <lineage>
        <taxon>Bacteria</taxon>
        <taxon>Bacillati</taxon>
        <taxon>Actinomycetota</taxon>
        <taxon>Thermoleophilia</taxon>
        <taxon>Thermoleophilales</taxon>
        <taxon>Thermoleophilaceae</taxon>
        <taxon>Thermoleophilum</taxon>
    </lineage>
</organism>
<dbReference type="GO" id="GO:0000287">
    <property type="term" value="F:magnesium ion binding"/>
    <property type="evidence" value="ECO:0007669"/>
    <property type="project" value="UniProtKB-UniRule"/>
</dbReference>
<keyword evidence="13" id="KW-1185">Reference proteome</keyword>
<comment type="similarity">
    <text evidence="9">Belongs to the anthranilate phosphoribosyltransferase family.</text>
</comment>
<dbReference type="GO" id="GO:0000162">
    <property type="term" value="P:L-tryptophan biosynthetic process"/>
    <property type="evidence" value="ECO:0007669"/>
    <property type="project" value="UniProtKB-UniRule"/>
</dbReference>
<feature type="binding site" evidence="9">
    <location>
        <position position="230"/>
    </location>
    <ligand>
        <name>Mg(2+)</name>
        <dbReference type="ChEBI" id="CHEBI:18420"/>
        <label>2</label>
    </ligand>
</feature>
<evidence type="ECO:0000259" key="10">
    <source>
        <dbReference type="Pfam" id="PF00591"/>
    </source>
</evidence>
<dbReference type="SUPFAM" id="SSF52418">
    <property type="entry name" value="Nucleoside phosphorylase/phosphoribosyltransferase catalytic domain"/>
    <property type="match status" value="1"/>
</dbReference>
<dbReference type="InterPro" id="IPR005940">
    <property type="entry name" value="Anthranilate_Pribosyl_Tfrase"/>
</dbReference>
<evidence type="ECO:0000256" key="7">
    <source>
        <dbReference type="ARBA" id="ARBA00052328"/>
    </source>
</evidence>
<keyword evidence="9" id="KW-0479">Metal-binding</keyword>
<dbReference type="SUPFAM" id="SSF47648">
    <property type="entry name" value="Nucleoside phosphorylase/phosphoribosyltransferase N-terminal domain"/>
    <property type="match status" value="1"/>
</dbReference>
<proteinExistence type="inferred from homology"/>
<dbReference type="NCBIfam" id="TIGR01245">
    <property type="entry name" value="trpD"/>
    <property type="match status" value="1"/>
</dbReference>
<feature type="binding site" evidence="9">
    <location>
        <begin position="112"/>
        <end position="120"/>
    </location>
    <ligand>
        <name>5-phospho-alpha-D-ribose 1-diphosphate</name>
        <dbReference type="ChEBI" id="CHEBI:58017"/>
    </ligand>
</feature>
<dbReference type="PANTHER" id="PTHR43285">
    <property type="entry name" value="ANTHRANILATE PHOSPHORIBOSYLTRANSFERASE"/>
    <property type="match status" value="1"/>
</dbReference>
<comment type="function">
    <text evidence="9">Catalyzes the transfer of the phosphoribosyl group of 5-phosphorylribose-1-pyrophosphate (PRPP) to anthranilate to yield N-(5'-phosphoribosyl)-anthranilate (PRA).</text>
</comment>
<dbReference type="HAMAP" id="MF_00211">
    <property type="entry name" value="TrpD"/>
    <property type="match status" value="1"/>
</dbReference>
<dbReference type="Pfam" id="PF00591">
    <property type="entry name" value="Glycos_transf_3"/>
    <property type="match status" value="1"/>
</dbReference>
<feature type="domain" description="Glycosyl transferase family 3" evidence="10">
    <location>
        <begin position="79"/>
        <end position="327"/>
    </location>
</feature>
<evidence type="ECO:0000259" key="11">
    <source>
        <dbReference type="Pfam" id="PF02885"/>
    </source>
</evidence>
<dbReference type="RefSeq" id="WP_093117722.1">
    <property type="nucleotide sequence ID" value="NZ_FNWJ01000002.1"/>
</dbReference>
<dbReference type="InterPro" id="IPR035902">
    <property type="entry name" value="Nuc_phospho_transferase"/>
</dbReference>
<feature type="binding site" evidence="9">
    <location>
        <position position="115"/>
    </location>
    <ligand>
        <name>anthranilate</name>
        <dbReference type="ChEBI" id="CHEBI:16567"/>
        <label>1</label>
    </ligand>
</feature>
<dbReference type="EMBL" id="FNWJ01000002">
    <property type="protein sequence ID" value="SEH13996.1"/>
    <property type="molecule type" value="Genomic_DNA"/>
</dbReference>
<feature type="binding site" evidence="9">
    <location>
        <position position="170"/>
    </location>
    <ligand>
        <name>anthranilate</name>
        <dbReference type="ChEBI" id="CHEBI:16567"/>
        <label>2</label>
    </ligand>
</feature>
<dbReference type="PANTHER" id="PTHR43285:SF2">
    <property type="entry name" value="ANTHRANILATE PHOSPHORIBOSYLTRANSFERASE"/>
    <property type="match status" value="1"/>
</dbReference>
<comment type="catalytic activity">
    <reaction evidence="7 9">
        <text>N-(5-phospho-beta-D-ribosyl)anthranilate + diphosphate = 5-phospho-alpha-D-ribose 1-diphosphate + anthranilate</text>
        <dbReference type="Rhea" id="RHEA:11768"/>
        <dbReference type="ChEBI" id="CHEBI:16567"/>
        <dbReference type="ChEBI" id="CHEBI:18277"/>
        <dbReference type="ChEBI" id="CHEBI:33019"/>
        <dbReference type="ChEBI" id="CHEBI:58017"/>
        <dbReference type="EC" id="2.4.2.18"/>
    </reaction>
</comment>
<keyword evidence="5 9" id="KW-0822">Tryptophan biosynthesis</keyword>
<name>A0A1H6FT15_THEAL</name>
<comment type="cofactor">
    <cofactor evidence="9">
        <name>Mg(2+)</name>
        <dbReference type="ChEBI" id="CHEBI:18420"/>
    </cofactor>
    <text evidence="9">Binds 2 magnesium ions per monomer.</text>
</comment>
<dbReference type="Proteomes" id="UP000222056">
    <property type="component" value="Unassembled WGS sequence"/>
</dbReference>
<dbReference type="InterPro" id="IPR000312">
    <property type="entry name" value="Glycosyl_Trfase_fam3"/>
</dbReference>
<keyword evidence="9" id="KW-0460">Magnesium</keyword>
<evidence type="ECO:0000256" key="3">
    <source>
        <dbReference type="ARBA" id="ARBA00022676"/>
    </source>
</evidence>